<reference evidence="2 3" key="1">
    <citation type="journal article" date="2024" name="J. Plant Pathol.">
        <title>Sequence and assembly of the genome of Seiridium unicorne, isolate CBS 538.82, causal agent of cypress canker disease.</title>
        <authorList>
            <person name="Scali E."/>
            <person name="Rocca G.D."/>
            <person name="Danti R."/>
            <person name="Garbelotto M."/>
            <person name="Barberini S."/>
            <person name="Baroncelli R."/>
            <person name="Emiliani G."/>
        </authorList>
    </citation>
    <scope>NUCLEOTIDE SEQUENCE [LARGE SCALE GENOMIC DNA]</scope>
    <source>
        <strain evidence="2 3">BM-138-508</strain>
    </source>
</reference>
<evidence type="ECO:0000256" key="1">
    <source>
        <dbReference type="SAM" id="SignalP"/>
    </source>
</evidence>
<feature type="chain" id="PRO_5046655674" evidence="1">
    <location>
        <begin position="17"/>
        <end position="167"/>
    </location>
</feature>
<comment type="caution">
    <text evidence="2">The sequence shown here is derived from an EMBL/GenBank/DDBJ whole genome shotgun (WGS) entry which is preliminary data.</text>
</comment>
<keyword evidence="3" id="KW-1185">Reference proteome</keyword>
<organism evidence="2 3">
    <name type="scientific">Seiridium unicorne</name>
    <dbReference type="NCBI Taxonomy" id="138068"/>
    <lineage>
        <taxon>Eukaryota</taxon>
        <taxon>Fungi</taxon>
        <taxon>Dikarya</taxon>
        <taxon>Ascomycota</taxon>
        <taxon>Pezizomycotina</taxon>
        <taxon>Sordariomycetes</taxon>
        <taxon>Xylariomycetidae</taxon>
        <taxon>Amphisphaeriales</taxon>
        <taxon>Sporocadaceae</taxon>
        <taxon>Seiridium</taxon>
    </lineage>
</organism>
<name>A0ABR2UG57_9PEZI</name>
<gene>
    <name evidence="2" type="ORF">SUNI508_11811</name>
</gene>
<dbReference type="Proteomes" id="UP001408356">
    <property type="component" value="Unassembled WGS sequence"/>
</dbReference>
<feature type="signal peptide" evidence="1">
    <location>
        <begin position="1"/>
        <end position="16"/>
    </location>
</feature>
<accession>A0ABR2UG57</accession>
<keyword evidence="1" id="KW-0732">Signal</keyword>
<evidence type="ECO:0000313" key="2">
    <source>
        <dbReference type="EMBL" id="KAK9413602.1"/>
    </source>
</evidence>
<sequence>MAKIIFSLPLRGATLAVDLAHDGPPPTLGIIGGIGVGTGAPNVFIVRDGDTSYYAMDHYDNEGCVRKCNVYPLSETDFFFRNNAVSDSRIGSVDFESDVYSANVSGGGSCTISKTIDLNTVQHGTESTSAGALTTDCEDRELNILCLNDRRGRRHDLGPYGQDGAGL</sequence>
<protein>
    <submittedName>
        <fullName evidence="2">Uncharacterized protein</fullName>
    </submittedName>
</protein>
<evidence type="ECO:0000313" key="3">
    <source>
        <dbReference type="Proteomes" id="UP001408356"/>
    </source>
</evidence>
<dbReference type="EMBL" id="JARVKF010000437">
    <property type="protein sequence ID" value="KAK9413602.1"/>
    <property type="molecule type" value="Genomic_DNA"/>
</dbReference>
<proteinExistence type="predicted"/>